<dbReference type="OrthoDB" id="290383at2"/>
<dbReference type="Pfam" id="PF01661">
    <property type="entry name" value="Macro"/>
    <property type="match status" value="1"/>
</dbReference>
<organism evidence="2 3">
    <name type="scientific">Anatilimnocola aggregata</name>
    <dbReference type="NCBI Taxonomy" id="2528021"/>
    <lineage>
        <taxon>Bacteria</taxon>
        <taxon>Pseudomonadati</taxon>
        <taxon>Planctomycetota</taxon>
        <taxon>Planctomycetia</taxon>
        <taxon>Pirellulales</taxon>
        <taxon>Pirellulaceae</taxon>
        <taxon>Anatilimnocola</taxon>
    </lineage>
</organism>
<dbReference type="RefSeq" id="WP_145094631.1">
    <property type="nucleotide sequence ID" value="NZ_CP036274.1"/>
</dbReference>
<feature type="domain" description="Macro" evidence="1">
    <location>
        <begin position="1"/>
        <end position="170"/>
    </location>
</feature>
<dbReference type="SUPFAM" id="SSF52949">
    <property type="entry name" value="Macro domain-like"/>
    <property type="match status" value="1"/>
</dbReference>
<dbReference type="InterPro" id="IPR002589">
    <property type="entry name" value="Macro_dom"/>
</dbReference>
<dbReference type="Gene3D" id="3.40.220.10">
    <property type="entry name" value="Leucine Aminopeptidase, subunit E, domain 1"/>
    <property type="match status" value="1"/>
</dbReference>
<dbReference type="EC" id="3.5.1.-" evidence="2"/>
<dbReference type="EMBL" id="CP036274">
    <property type="protein sequence ID" value="QDU29966.1"/>
    <property type="molecule type" value="Genomic_DNA"/>
</dbReference>
<dbReference type="AlphaFoldDB" id="A0A517YIB9"/>
<protein>
    <submittedName>
        <fullName evidence="2">O-acetyl-ADP-ribose deacetylase</fullName>
        <ecNumber evidence="2">3.5.1.-</ecNumber>
    </submittedName>
</protein>
<reference evidence="2 3" key="1">
    <citation type="submission" date="2019-02" db="EMBL/GenBank/DDBJ databases">
        <title>Deep-cultivation of Planctomycetes and their phenomic and genomic characterization uncovers novel biology.</title>
        <authorList>
            <person name="Wiegand S."/>
            <person name="Jogler M."/>
            <person name="Boedeker C."/>
            <person name="Pinto D."/>
            <person name="Vollmers J."/>
            <person name="Rivas-Marin E."/>
            <person name="Kohn T."/>
            <person name="Peeters S.H."/>
            <person name="Heuer A."/>
            <person name="Rast P."/>
            <person name="Oberbeckmann S."/>
            <person name="Bunk B."/>
            <person name="Jeske O."/>
            <person name="Meyerdierks A."/>
            <person name="Storesund J.E."/>
            <person name="Kallscheuer N."/>
            <person name="Luecker S."/>
            <person name="Lage O.M."/>
            <person name="Pohl T."/>
            <person name="Merkel B.J."/>
            <person name="Hornburger P."/>
            <person name="Mueller R.-W."/>
            <person name="Bruemmer F."/>
            <person name="Labrenz M."/>
            <person name="Spormann A.M."/>
            <person name="Op den Camp H."/>
            <person name="Overmann J."/>
            <person name="Amann R."/>
            <person name="Jetten M.S.M."/>
            <person name="Mascher T."/>
            <person name="Medema M.H."/>
            <person name="Devos D.P."/>
            <person name="Kaster A.-K."/>
            <person name="Ovreas L."/>
            <person name="Rohde M."/>
            <person name="Galperin M.Y."/>
            <person name="Jogler C."/>
        </authorList>
    </citation>
    <scope>NUCLEOTIDE SEQUENCE [LARGE SCALE GENOMIC DNA]</scope>
    <source>
        <strain evidence="2 3">ETA_A8</strain>
    </source>
</reference>
<evidence type="ECO:0000259" key="1">
    <source>
        <dbReference type="PROSITE" id="PS51154"/>
    </source>
</evidence>
<accession>A0A517YIB9</accession>
<keyword evidence="2" id="KW-0378">Hydrolase</keyword>
<keyword evidence="3" id="KW-1185">Reference proteome</keyword>
<dbReference type="KEGG" id="aagg:ETAA8_50840"/>
<evidence type="ECO:0000313" key="2">
    <source>
        <dbReference type="EMBL" id="QDU29966.1"/>
    </source>
</evidence>
<dbReference type="PROSITE" id="PS51154">
    <property type="entry name" value="MACRO"/>
    <property type="match status" value="1"/>
</dbReference>
<evidence type="ECO:0000313" key="3">
    <source>
        <dbReference type="Proteomes" id="UP000315017"/>
    </source>
</evidence>
<dbReference type="Proteomes" id="UP000315017">
    <property type="component" value="Chromosome"/>
</dbReference>
<name>A0A517YIB9_9BACT</name>
<sequence length="170" mass="17708">MTKWQIIHGDLLDVAADGLLCSANPSLNLSGGVGGAFSLRYGPSMQTLLHEYLRDRGLRNVPTGTAVVMPGCGSPFRAVAQAVAIDVFYGTSSEVILQTYSAATLALAAAGCRSIAAACLGCGYGRCPAEEFLKSVRALIANPIDNVDDMTLATTNESLADSLRHLISAC</sequence>
<dbReference type="GO" id="GO:0016787">
    <property type="term" value="F:hydrolase activity"/>
    <property type="evidence" value="ECO:0007669"/>
    <property type="project" value="UniProtKB-KW"/>
</dbReference>
<gene>
    <name evidence="2" type="primary">ymdB</name>
    <name evidence="2" type="ORF">ETAA8_50840</name>
</gene>
<proteinExistence type="predicted"/>
<dbReference type="SMART" id="SM00506">
    <property type="entry name" value="A1pp"/>
    <property type="match status" value="1"/>
</dbReference>
<dbReference type="InterPro" id="IPR043472">
    <property type="entry name" value="Macro_dom-like"/>
</dbReference>